<sequence>MDDPITPAEADAIIASSLWQPATDRVSLVEAVGRTLTRAIHADRDLPPYARAMMDGVAFSSSSPPHWIQGLHAAGDPPPTALSAEHAWEIMTGACVPADCDTVVPYEDITLEPQGEELQILQILETYEPGQYIHPTGSDALSGEVLVPADRIIGPAEIAIAASVGLTELEVAARPRIALISSGDEAIPVADHPQPWQIRRSNGPMLEALLRRASHVPRLVRHVPDDADVARDDLHDALAQSDLVILCGGISKGKRDLIRPLLEEKLGPPAFHGVFQRPGKPLAFWSGPPLVFALPGNPVSVLATFTRYVLPALSQLEGSDLQVPTRPSPPELQPLPHLTWLLALDAAGNPLPPRNSGDFVSISGAAGFLEVPPAPDCTDRLHLRFFSCSPS</sequence>
<dbReference type="Proteomes" id="UP000557717">
    <property type="component" value="Unassembled WGS sequence"/>
</dbReference>
<dbReference type="GO" id="GO:0061599">
    <property type="term" value="F:molybdopterin molybdotransferase activity"/>
    <property type="evidence" value="ECO:0007669"/>
    <property type="project" value="UniProtKB-UniRule"/>
</dbReference>
<evidence type="ECO:0000256" key="4">
    <source>
        <dbReference type="RuleBase" id="RU365090"/>
    </source>
</evidence>
<dbReference type="PANTHER" id="PTHR10192:SF5">
    <property type="entry name" value="GEPHYRIN"/>
    <property type="match status" value="1"/>
</dbReference>
<comment type="cofactor">
    <cofactor evidence="4">
        <name>Mg(2+)</name>
        <dbReference type="ChEBI" id="CHEBI:18420"/>
    </cofactor>
</comment>
<dbReference type="Gene3D" id="2.170.190.11">
    <property type="entry name" value="Molybdopterin biosynthesis moea protein, domain 3"/>
    <property type="match status" value="1"/>
</dbReference>
<feature type="domain" description="MoaB/Mog" evidence="5">
    <location>
        <begin position="178"/>
        <end position="315"/>
    </location>
</feature>
<keyword evidence="4" id="KW-0500">Molybdenum</keyword>
<evidence type="ECO:0000259" key="5">
    <source>
        <dbReference type="SMART" id="SM00852"/>
    </source>
</evidence>
<comment type="similarity">
    <text evidence="2 4">Belongs to the MoeA family.</text>
</comment>
<dbReference type="GO" id="GO:0046872">
    <property type="term" value="F:metal ion binding"/>
    <property type="evidence" value="ECO:0007669"/>
    <property type="project" value="UniProtKB-UniRule"/>
</dbReference>
<dbReference type="CDD" id="cd00887">
    <property type="entry name" value="MoeA"/>
    <property type="match status" value="1"/>
</dbReference>
<keyword evidence="4" id="KW-0479">Metal-binding</keyword>
<dbReference type="InterPro" id="IPR001453">
    <property type="entry name" value="MoaB/Mog_dom"/>
</dbReference>
<dbReference type="EMBL" id="JACHFD010000003">
    <property type="protein sequence ID" value="MBB5350742.1"/>
    <property type="molecule type" value="Genomic_DNA"/>
</dbReference>
<comment type="pathway">
    <text evidence="4">Cofactor biosynthesis; molybdopterin biosynthesis.</text>
</comment>
<dbReference type="Gene3D" id="3.40.980.10">
    <property type="entry name" value="MoaB/Mog-like domain"/>
    <property type="match status" value="1"/>
</dbReference>
<keyword evidence="4 6" id="KW-0808">Transferase</keyword>
<evidence type="ECO:0000313" key="7">
    <source>
        <dbReference type="Proteomes" id="UP000557717"/>
    </source>
</evidence>
<dbReference type="AlphaFoldDB" id="A0A840UY86"/>
<keyword evidence="4" id="KW-0460">Magnesium</keyword>
<reference evidence="6 7" key="1">
    <citation type="submission" date="2020-08" db="EMBL/GenBank/DDBJ databases">
        <title>Genomic Encyclopedia of Type Strains, Phase IV (KMG-IV): sequencing the most valuable type-strain genomes for metagenomic binning, comparative biology and taxonomic classification.</title>
        <authorList>
            <person name="Goeker M."/>
        </authorList>
    </citation>
    <scope>NUCLEOTIDE SEQUENCE [LARGE SCALE GENOMIC DNA]</scope>
    <source>
        <strain evidence="6 7">YC6886</strain>
    </source>
</reference>
<comment type="function">
    <text evidence="1 4">Catalyzes the insertion of molybdate into adenylated molybdopterin with the concomitant release of AMP.</text>
</comment>
<dbReference type="SUPFAM" id="SSF63882">
    <property type="entry name" value="MoeA N-terminal region -like"/>
    <property type="match status" value="1"/>
</dbReference>
<dbReference type="GO" id="GO:0005829">
    <property type="term" value="C:cytosol"/>
    <property type="evidence" value="ECO:0007669"/>
    <property type="project" value="TreeGrafter"/>
</dbReference>
<dbReference type="RefSeq" id="WP_184016282.1">
    <property type="nucleotide sequence ID" value="NZ_JACHFD010000003.1"/>
</dbReference>
<evidence type="ECO:0000256" key="3">
    <source>
        <dbReference type="ARBA" id="ARBA00047317"/>
    </source>
</evidence>
<name>A0A840UY86_9BACT</name>
<dbReference type="SMART" id="SM00852">
    <property type="entry name" value="MoCF_biosynth"/>
    <property type="match status" value="1"/>
</dbReference>
<comment type="caution">
    <text evidence="6">The sequence shown here is derived from an EMBL/GenBank/DDBJ whole genome shotgun (WGS) entry which is preliminary data.</text>
</comment>
<keyword evidence="7" id="KW-1185">Reference proteome</keyword>
<comment type="catalytic activity">
    <reaction evidence="3">
        <text>adenylyl-molybdopterin + molybdate = Mo-molybdopterin + AMP + H(+)</text>
        <dbReference type="Rhea" id="RHEA:35047"/>
        <dbReference type="ChEBI" id="CHEBI:15378"/>
        <dbReference type="ChEBI" id="CHEBI:36264"/>
        <dbReference type="ChEBI" id="CHEBI:62727"/>
        <dbReference type="ChEBI" id="CHEBI:71302"/>
        <dbReference type="ChEBI" id="CHEBI:456215"/>
        <dbReference type="EC" id="2.10.1.1"/>
    </reaction>
</comment>
<evidence type="ECO:0000256" key="2">
    <source>
        <dbReference type="ARBA" id="ARBA00010763"/>
    </source>
</evidence>
<dbReference type="EC" id="2.10.1.1" evidence="4"/>
<evidence type="ECO:0000313" key="6">
    <source>
        <dbReference type="EMBL" id="MBB5350742.1"/>
    </source>
</evidence>
<dbReference type="PANTHER" id="PTHR10192">
    <property type="entry name" value="MOLYBDOPTERIN BIOSYNTHESIS PROTEIN"/>
    <property type="match status" value="1"/>
</dbReference>
<accession>A0A840UY86</accession>
<dbReference type="GO" id="GO:0006777">
    <property type="term" value="P:Mo-molybdopterin cofactor biosynthetic process"/>
    <property type="evidence" value="ECO:0007669"/>
    <property type="project" value="UniProtKB-UniRule"/>
</dbReference>
<organism evidence="6 7">
    <name type="scientific">Haloferula luteola</name>
    <dbReference type="NCBI Taxonomy" id="595692"/>
    <lineage>
        <taxon>Bacteria</taxon>
        <taxon>Pseudomonadati</taxon>
        <taxon>Verrucomicrobiota</taxon>
        <taxon>Verrucomicrobiia</taxon>
        <taxon>Verrucomicrobiales</taxon>
        <taxon>Verrucomicrobiaceae</taxon>
        <taxon>Haloferula</taxon>
    </lineage>
</organism>
<gene>
    <name evidence="6" type="ORF">HNR46_000970</name>
</gene>
<dbReference type="UniPathway" id="UPA00344"/>
<dbReference type="InterPro" id="IPR038987">
    <property type="entry name" value="MoeA-like"/>
</dbReference>
<dbReference type="Pfam" id="PF00994">
    <property type="entry name" value="MoCF_biosynth"/>
    <property type="match status" value="1"/>
</dbReference>
<dbReference type="SUPFAM" id="SSF53218">
    <property type="entry name" value="Molybdenum cofactor biosynthesis proteins"/>
    <property type="match status" value="1"/>
</dbReference>
<dbReference type="Pfam" id="PF03453">
    <property type="entry name" value="MoeA_N"/>
    <property type="match status" value="1"/>
</dbReference>
<protein>
    <recommendedName>
        <fullName evidence="4">Molybdopterin molybdenumtransferase</fullName>
        <ecNumber evidence="4">2.10.1.1</ecNumber>
    </recommendedName>
</protein>
<dbReference type="InterPro" id="IPR036135">
    <property type="entry name" value="MoeA_linker/N_sf"/>
</dbReference>
<dbReference type="InterPro" id="IPR005110">
    <property type="entry name" value="MoeA_linker/N"/>
</dbReference>
<dbReference type="Gene3D" id="3.90.105.10">
    <property type="entry name" value="Molybdopterin biosynthesis moea protein, domain 2"/>
    <property type="match status" value="1"/>
</dbReference>
<proteinExistence type="inferred from homology"/>
<dbReference type="InterPro" id="IPR036425">
    <property type="entry name" value="MoaB/Mog-like_dom_sf"/>
</dbReference>
<evidence type="ECO:0000256" key="1">
    <source>
        <dbReference type="ARBA" id="ARBA00002901"/>
    </source>
</evidence>
<keyword evidence="4" id="KW-0501">Molybdenum cofactor biosynthesis</keyword>